<dbReference type="PANTHER" id="PTHR40088">
    <property type="entry name" value="PECTATE LYASE (EUROFUNG)"/>
    <property type="match status" value="1"/>
</dbReference>
<evidence type="ECO:0000259" key="4">
    <source>
        <dbReference type="Pfam" id="PF07602"/>
    </source>
</evidence>
<dbReference type="InterPro" id="IPR006626">
    <property type="entry name" value="PbH1"/>
</dbReference>
<dbReference type="InterPro" id="IPR011459">
    <property type="entry name" value="DUF1565"/>
</dbReference>
<dbReference type="InterPro" id="IPR052052">
    <property type="entry name" value="Polysaccharide_Lyase_9"/>
</dbReference>
<reference evidence="5" key="1">
    <citation type="journal article" date="2014" name="Front. Microbiol.">
        <title>High frequency of phylogenetically diverse reductive dehalogenase-homologous genes in deep subseafloor sedimentary metagenomes.</title>
        <authorList>
            <person name="Kawai M."/>
            <person name="Futagami T."/>
            <person name="Toyoda A."/>
            <person name="Takaki Y."/>
            <person name="Nishi S."/>
            <person name="Hori S."/>
            <person name="Arai W."/>
            <person name="Tsubouchi T."/>
            <person name="Morono Y."/>
            <person name="Uchiyama I."/>
            <person name="Ito T."/>
            <person name="Fujiyama A."/>
            <person name="Inagaki F."/>
            <person name="Takami H."/>
        </authorList>
    </citation>
    <scope>NUCLEOTIDE SEQUENCE</scope>
    <source>
        <strain evidence="5">Expedition CK06-06</strain>
    </source>
</reference>
<dbReference type="InterPro" id="IPR012334">
    <property type="entry name" value="Pectin_lyas_fold"/>
</dbReference>
<feature type="non-terminal residue" evidence="5">
    <location>
        <position position="301"/>
    </location>
</feature>
<keyword evidence="3" id="KW-0732">Signal</keyword>
<comment type="caution">
    <text evidence="5">The sequence shown here is derived from an EMBL/GenBank/DDBJ whole genome shotgun (WGS) entry which is preliminary data.</text>
</comment>
<accession>X1AWT8</accession>
<dbReference type="GO" id="GO:0005576">
    <property type="term" value="C:extracellular region"/>
    <property type="evidence" value="ECO:0007669"/>
    <property type="project" value="UniProtKB-SubCell"/>
</dbReference>
<dbReference type="Pfam" id="PF07602">
    <property type="entry name" value="DUF1565"/>
    <property type="match status" value="1"/>
</dbReference>
<organism evidence="5">
    <name type="scientific">marine sediment metagenome</name>
    <dbReference type="NCBI Taxonomy" id="412755"/>
    <lineage>
        <taxon>unclassified sequences</taxon>
        <taxon>metagenomes</taxon>
        <taxon>ecological metagenomes</taxon>
    </lineage>
</organism>
<dbReference type="GO" id="GO:0016837">
    <property type="term" value="F:carbon-oxygen lyase activity, acting on polysaccharides"/>
    <property type="evidence" value="ECO:0007669"/>
    <property type="project" value="TreeGrafter"/>
</dbReference>
<name>X1AWT8_9ZZZZ</name>
<evidence type="ECO:0000256" key="3">
    <source>
        <dbReference type="ARBA" id="ARBA00022729"/>
    </source>
</evidence>
<protein>
    <recommendedName>
        <fullName evidence="4">DUF1565 domain-containing protein</fullName>
    </recommendedName>
</protein>
<evidence type="ECO:0000256" key="1">
    <source>
        <dbReference type="ARBA" id="ARBA00004613"/>
    </source>
</evidence>
<dbReference type="Gene3D" id="2.160.20.10">
    <property type="entry name" value="Single-stranded right-handed beta-helix, Pectin lyase-like"/>
    <property type="match status" value="1"/>
</dbReference>
<proteinExistence type="predicted"/>
<dbReference type="PANTHER" id="PTHR40088:SF2">
    <property type="entry name" value="SECRETED SUGAR HYDROLASE"/>
    <property type="match status" value="1"/>
</dbReference>
<keyword evidence="2" id="KW-0964">Secreted</keyword>
<evidence type="ECO:0000313" key="5">
    <source>
        <dbReference type="EMBL" id="GAG87559.1"/>
    </source>
</evidence>
<dbReference type="EMBL" id="BART01016902">
    <property type="protein sequence ID" value="GAG87559.1"/>
    <property type="molecule type" value="Genomic_DNA"/>
</dbReference>
<comment type="subcellular location">
    <subcellularLocation>
        <location evidence="1">Secreted</location>
    </subcellularLocation>
</comment>
<feature type="non-terminal residue" evidence="5">
    <location>
        <position position="1"/>
    </location>
</feature>
<dbReference type="InterPro" id="IPR011050">
    <property type="entry name" value="Pectin_lyase_fold/virulence"/>
</dbReference>
<dbReference type="SMART" id="SM00710">
    <property type="entry name" value="PbH1"/>
    <property type="match status" value="3"/>
</dbReference>
<dbReference type="SUPFAM" id="SSF51126">
    <property type="entry name" value="Pectin lyase-like"/>
    <property type="match status" value="1"/>
</dbReference>
<feature type="domain" description="DUF1565" evidence="4">
    <location>
        <begin position="83"/>
        <end position="265"/>
    </location>
</feature>
<dbReference type="AlphaFoldDB" id="X1AWT8"/>
<evidence type="ECO:0000256" key="2">
    <source>
        <dbReference type="ARBA" id="ARBA00022525"/>
    </source>
</evidence>
<gene>
    <name evidence="5" type="ORF">S01H4_32353</name>
</gene>
<sequence>VIWFGYMGDRESIASAGGQKGVQESQVFSGTDVGTDFPGWTIQSVSLTFNQIYLDSNNANKLVLDYTVEIYAAPPTEVWVATTGNDSNPGTESEPLATIQKGIDMVAEGGTVNVAAGTYNEDVDIDRAVTVTGAGQANTEIQGSVTITAPNVPDRVVLQDLTIISPWETSPYVVDTYYAIYINAESGDTAPVTIQNVTGRTTPTTQRVYGTGVLIGANGNTVDDVLIDNCTFDNNSTHGMFIENPNVNGGSVTNITLSNSTFDNNDAKNDPINPEQGWGLYIKNWPYQNGPFVDHFTVTNC</sequence>